<protein>
    <submittedName>
        <fullName evidence="1">Uncharacterized protein</fullName>
    </submittedName>
</protein>
<proteinExistence type="predicted"/>
<dbReference type="HOGENOM" id="CLU_3290386_0_0_6"/>
<dbReference type="Proteomes" id="UP000032266">
    <property type="component" value="Chromosome"/>
</dbReference>
<reference evidence="1 2" key="1">
    <citation type="submission" date="2014-01" db="EMBL/GenBank/DDBJ databases">
        <title>Full genme sequencing of cellulolytic bacterium Gynuella sunshinyii YC6258T gen. nov., sp. nov.</title>
        <authorList>
            <person name="Khan H."/>
            <person name="Chung E.J."/>
            <person name="Chung Y.R."/>
        </authorList>
    </citation>
    <scope>NUCLEOTIDE SEQUENCE [LARGE SCALE GENOMIC DNA]</scope>
    <source>
        <strain evidence="1 2">YC6258</strain>
    </source>
</reference>
<name>A0A0C5VL84_9GAMM</name>
<evidence type="ECO:0000313" key="1">
    <source>
        <dbReference type="EMBL" id="AJQ94118.1"/>
    </source>
</evidence>
<accession>A0A0C5VL84</accession>
<keyword evidence="2" id="KW-1185">Reference proteome</keyword>
<organism evidence="1 2">
    <name type="scientific">Gynuella sunshinyii YC6258</name>
    <dbReference type="NCBI Taxonomy" id="1445510"/>
    <lineage>
        <taxon>Bacteria</taxon>
        <taxon>Pseudomonadati</taxon>
        <taxon>Pseudomonadota</taxon>
        <taxon>Gammaproteobacteria</taxon>
        <taxon>Oceanospirillales</taxon>
        <taxon>Saccharospirillaceae</taxon>
        <taxon>Gynuella</taxon>
    </lineage>
</organism>
<dbReference type="AlphaFoldDB" id="A0A0C5VL84"/>
<gene>
    <name evidence="1" type="ORF">YC6258_02074</name>
</gene>
<dbReference type="KEGG" id="gsn:YC6258_02074"/>
<sequence>MLSLLMSAYIAGKKITLIGYSSPVCGYLDIEELDKIRTTK</sequence>
<evidence type="ECO:0000313" key="2">
    <source>
        <dbReference type="Proteomes" id="UP000032266"/>
    </source>
</evidence>
<dbReference type="EMBL" id="CP007142">
    <property type="protein sequence ID" value="AJQ94118.1"/>
    <property type="molecule type" value="Genomic_DNA"/>
</dbReference>